<dbReference type="PANTHER" id="PTHR33202">
    <property type="entry name" value="ZINC UPTAKE REGULATION PROTEIN"/>
    <property type="match status" value="1"/>
</dbReference>
<dbReference type="SUPFAM" id="SSF46785">
    <property type="entry name" value="Winged helix' DNA-binding domain"/>
    <property type="match status" value="1"/>
</dbReference>
<comment type="similarity">
    <text evidence="1">Belongs to the Fur family.</text>
</comment>
<evidence type="ECO:0000256" key="6">
    <source>
        <dbReference type="ARBA" id="ARBA00023163"/>
    </source>
</evidence>
<evidence type="ECO:0000256" key="3">
    <source>
        <dbReference type="ARBA" id="ARBA00022833"/>
    </source>
</evidence>
<accession>A0ABS6B6W4</accession>
<protein>
    <submittedName>
        <fullName evidence="7">Transcriptional repressor</fullName>
    </submittedName>
</protein>
<keyword evidence="3" id="KW-0862">Zinc</keyword>
<evidence type="ECO:0000256" key="5">
    <source>
        <dbReference type="ARBA" id="ARBA00023125"/>
    </source>
</evidence>
<dbReference type="InterPro" id="IPR002481">
    <property type="entry name" value="FUR"/>
</dbReference>
<dbReference type="InterPro" id="IPR036388">
    <property type="entry name" value="WH-like_DNA-bd_sf"/>
</dbReference>
<dbReference type="EMBL" id="JAHKNI010000013">
    <property type="protein sequence ID" value="MBU3066049.1"/>
    <property type="molecule type" value="Genomic_DNA"/>
</dbReference>
<gene>
    <name evidence="7" type="ORF">KO481_31600</name>
</gene>
<dbReference type="Gene3D" id="1.10.10.10">
    <property type="entry name" value="Winged helix-like DNA-binding domain superfamily/Winged helix DNA-binding domain"/>
    <property type="match status" value="1"/>
</dbReference>
<evidence type="ECO:0000313" key="8">
    <source>
        <dbReference type="Proteomes" id="UP000733379"/>
    </source>
</evidence>
<sequence length="160" mass="17254">MTGAGRADRIDGEHDDPRSLLRGHGLRCTAPRLAVLAVLFREQPHGHRNVAEIHRSLLDSDRDVDLTTVYRTVSTLAEAGILHTLALDDRGITYGIAERPHHHAVCTHCGAMREIPADNLAEVLTDASRSSAFRLTDSGGLTLRGLCPDCQSEISATTGA</sequence>
<name>A0ABS6B6W4_9NOCA</name>
<organism evidence="7 8">
    <name type="scientific">Nocardia albiluteola</name>
    <dbReference type="NCBI Taxonomy" id="2842303"/>
    <lineage>
        <taxon>Bacteria</taxon>
        <taxon>Bacillati</taxon>
        <taxon>Actinomycetota</taxon>
        <taxon>Actinomycetes</taxon>
        <taxon>Mycobacteriales</taxon>
        <taxon>Nocardiaceae</taxon>
        <taxon>Nocardia</taxon>
    </lineage>
</organism>
<dbReference type="Pfam" id="PF01475">
    <property type="entry name" value="FUR"/>
    <property type="match status" value="1"/>
</dbReference>
<dbReference type="RefSeq" id="WP_215922137.1">
    <property type="nucleotide sequence ID" value="NZ_JAHKNI010000013.1"/>
</dbReference>
<dbReference type="InterPro" id="IPR036390">
    <property type="entry name" value="WH_DNA-bd_sf"/>
</dbReference>
<dbReference type="CDD" id="cd07153">
    <property type="entry name" value="Fur_like"/>
    <property type="match status" value="1"/>
</dbReference>
<proteinExistence type="inferred from homology"/>
<keyword evidence="6" id="KW-0804">Transcription</keyword>
<dbReference type="InterPro" id="IPR043135">
    <property type="entry name" value="Fur_C"/>
</dbReference>
<evidence type="ECO:0000313" key="7">
    <source>
        <dbReference type="EMBL" id="MBU3066049.1"/>
    </source>
</evidence>
<dbReference type="Proteomes" id="UP000733379">
    <property type="component" value="Unassembled WGS sequence"/>
</dbReference>
<keyword evidence="5" id="KW-0238">DNA-binding</keyword>
<reference evidence="7 8" key="1">
    <citation type="submission" date="2021-06" db="EMBL/GenBank/DDBJ databases">
        <title>Actinomycetes sequencing.</title>
        <authorList>
            <person name="Shan Q."/>
        </authorList>
    </citation>
    <scope>NUCLEOTIDE SEQUENCE [LARGE SCALE GENOMIC DNA]</scope>
    <source>
        <strain evidence="7 8">NEAU-G5</strain>
    </source>
</reference>
<evidence type="ECO:0000256" key="2">
    <source>
        <dbReference type="ARBA" id="ARBA00022491"/>
    </source>
</evidence>
<dbReference type="Gene3D" id="3.30.1490.190">
    <property type="match status" value="1"/>
</dbReference>
<keyword evidence="4" id="KW-0805">Transcription regulation</keyword>
<evidence type="ECO:0000256" key="1">
    <source>
        <dbReference type="ARBA" id="ARBA00007957"/>
    </source>
</evidence>
<evidence type="ECO:0000256" key="4">
    <source>
        <dbReference type="ARBA" id="ARBA00023015"/>
    </source>
</evidence>
<comment type="caution">
    <text evidence="7">The sequence shown here is derived from an EMBL/GenBank/DDBJ whole genome shotgun (WGS) entry which is preliminary data.</text>
</comment>
<keyword evidence="8" id="KW-1185">Reference proteome</keyword>
<dbReference type="PANTHER" id="PTHR33202:SF22">
    <property type="entry name" value="HYDROGEN PEROXIDE SENSITIVE REPRESSOR"/>
    <property type="match status" value="1"/>
</dbReference>
<keyword evidence="2" id="KW-0678">Repressor</keyword>